<accession>A0ABV9YJM7</accession>
<feature type="transmembrane region" description="Helical" evidence="1">
    <location>
        <begin position="12"/>
        <end position="28"/>
    </location>
</feature>
<dbReference type="RefSeq" id="WP_378034928.1">
    <property type="nucleotide sequence ID" value="NZ_JBHSIV010000004.1"/>
</dbReference>
<reference evidence="3" key="1">
    <citation type="journal article" date="2019" name="Int. J. Syst. Evol. Microbiol.">
        <title>The Global Catalogue of Microorganisms (GCM) 10K type strain sequencing project: providing services to taxonomists for standard genome sequencing and annotation.</title>
        <authorList>
            <consortium name="The Broad Institute Genomics Platform"/>
            <consortium name="The Broad Institute Genome Sequencing Center for Infectious Disease"/>
            <person name="Wu L."/>
            <person name="Ma J."/>
        </authorList>
    </citation>
    <scope>NUCLEOTIDE SEQUENCE [LARGE SCALE GENOMIC DNA]</scope>
    <source>
        <strain evidence="3">CGMCC 4.7093</strain>
    </source>
</reference>
<keyword evidence="1" id="KW-1133">Transmembrane helix</keyword>
<gene>
    <name evidence="2" type="ORF">ACFPBZ_05105</name>
</gene>
<evidence type="ECO:0000313" key="3">
    <source>
        <dbReference type="Proteomes" id="UP001595947"/>
    </source>
</evidence>
<proteinExistence type="predicted"/>
<keyword evidence="1" id="KW-0812">Transmembrane</keyword>
<evidence type="ECO:0000313" key="2">
    <source>
        <dbReference type="EMBL" id="MFC5061574.1"/>
    </source>
</evidence>
<protein>
    <submittedName>
        <fullName evidence="2">Uncharacterized protein</fullName>
    </submittedName>
</protein>
<feature type="transmembrane region" description="Helical" evidence="1">
    <location>
        <begin position="114"/>
        <end position="132"/>
    </location>
</feature>
<feature type="transmembrane region" description="Helical" evidence="1">
    <location>
        <begin position="74"/>
        <end position="94"/>
    </location>
</feature>
<keyword evidence="1" id="KW-0472">Membrane</keyword>
<sequence length="237" mass="25535">MTLLNLVVTYPRWFFWTLVVSAGALAMAKVARLDVAFVMTSTGIVSAWFFVDFWVSTAYQTWLGYDTSQFAMSIPSLVSAVGSIGFSFAMVCLIDEGARAAAVDWVLPDGAVHAVRAVLMAVLVIAAFFPVVRSFSGTSSFTAVVAARDQVLFPGYASPGQVEDRFTVDFLRKGAPVSEIRCSYFAPNLGAPPVYNCDATLRFSDGSVVHHDNIQSTGRPDGTFSCGDYTSGVKELC</sequence>
<evidence type="ECO:0000256" key="1">
    <source>
        <dbReference type="SAM" id="Phobius"/>
    </source>
</evidence>
<comment type="caution">
    <text evidence="2">The sequence shown here is derived from an EMBL/GenBank/DDBJ whole genome shotgun (WGS) entry which is preliminary data.</text>
</comment>
<dbReference type="EMBL" id="JBHSIV010000004">
    <property type="protein sequence ID" value="MFC5061574.1"/>
    <property type="molecule type" value="Genomic_DNA"/>
</dbReference>
<organism evidence="2 3">
    <name type="scientific">Actinomycetospora atypica</name>
    <dbReference type="NCBI Taxonomy" id="1290095"/>
    <lineage>
        <taxon>Bacteria</taxon>
        <taxon>Bacillati</taxon>
        <taxon>Actinomycetota</taxon>
        <taxon>Actinomycetes</taxon>
        <taxon>Pseudonocardiales</taxon>
        <taxon>Pseudonocardiaceae</taxon>
        <taxon>Actinomycetospora</taxon>
    </lineage>
</organism>
<feature type="transmembrane region" description="Helical" evidence="1">
    <location>
        <begin position="35"/>
        <end position="54"/>
    </location>
</feature>
<dbReference type="Proteomes" id="UP001595947">
    <property type="component" value="Unassembled WGS sequence"/>
</dbReference>
<keyword evidence="3" id="KW-1185">Reference proteome</keyword>
<name>A0ABV9YJM7_9PSEU</name>